<evidence type="ECO:0000313" key="12">
    <source>
        <dbReference type="Proteomes" id="UP000438914"/>
    </source>
</evidence>
<dbReference type="Gene3D" id="1.10.10.10">
    <property type="entry name" value="Winged helix-like DNA-binding domain superfamily/Winged helix DNA-binding domain"/>
    <property type="match status" value="1"/>
</dbReference>
<dbReference type="Proteomes" id="UP000438914">
    <property type="component" value="Unassembled WGS sequence"/>
</dbReference>
<reference evidence="11 12" key="1">
    <citation type="submission" date="2019-08" db="EMBL/GenBank/DDBJ databases">
        <title>In-depth cultivation of the pig gut microbiome towards novel bacterial diversity and tailored functional studies.</title>
        <authorList>
            <person name="Wylensek D."/>
            <person name="Hitch T.C.A."/>
            <person name="Clavel T."/>
        </authorList>
    </citation>
    <scope>NUCLEOTIDE SEQUENCE [LARGE SCALE GENOMIC DNA]</scope>
    <source>
        <strain evidence="11 12">LKV-178-WT-2A</strain>
    </source>
</reference>
<comment type="caution">
    <text evidence="11">The sequence shown here is derived from an EMBL/GenBank/DDBJ whole genome shotgun (WGS) entry which is preliminary data.</text>
</comment>
<dbReference type="InterPro" id="IPR008332">
    <property type="entry name" value="MethylG_MeTrfase_N"/>
</dbReference>
<dbReference type="Gene3D" id="3.30.160.70">
    <property type="entry name" value="Methylated DNA-protein cysteine methyltransferase domain"/>
    <property type="match status" value="1"/>
</dbReference>
<dbReference type="AlphaFoldDB" id="A0A7K0KGY8"/>
<evidence type="ECO:0000256" key="8">
    <source>
        <dbReference type="ARBA" id="ARBA00049348"/>
    </source>
</evidence>
<dbReference type="RefSeq" id="WP_336509600.1">
    <property type="nucleotide sequence ID" value="NZ_VUNG01000029.1"/>
</dbReference>
<dbReference type="GO" id="GO:0006281">
    <property type="term" value="P:DNA repair"/>
    <property type="evidence" value="ECO:0007669"/>
    <property type="project" value="UniProtKB-KW"/>
</dbReference>
<comment type="similarity">
    <text evidence="2">Belongs to the MGMT family.</text>
</comment>
<feature type="domain" description="Methylated-DNA-[protein]-cysteine S-methyltransferase DNA binding" evidence="9">
    <location>
        <begin position="83"/>
        <end position="162"/>
    </location>
</feature>
<dbReference type="PANTHER" id="PTHR10815">
    <property type="entry name" value="METHYLATED-DNA--PROTEIN-CYSTEINE METHYLTRANSFERASE"/>
    <property type="match status" value="1"/>
</dbReference>
<proteinExistence type="inferred from homology"/>
<dbReference type="InterPro" id="IPR036388">
    <property type="entry name" value="WH-like_DNA-bd_sf"/>
</dbReference>
<keyword evidence="7" id="KW-0234">DNA repair</keyword>
<keyword evidence="12" id="KW-1185">Reference proteome</keyword>
<comment type="catalytic activity">
    <reaction evidence="8">
        <text>a 6-O-methyl-2'-deoxyguanosine in DNA + L-cysteinyl-[protein] = S-methyl-L-cysteinyl-[protein] + a 2'-deoxyguanosine in DNA</text>
        <dbReference type="Rhea" id="RHEA:24000"/>
        <dbReference type="Rhea" id="RHEA-COMP:10131"/>
        <dbReference type="Rhea" id="RHEA-COMP:10132"/>
        <dbReference type="Rhea" id="RHEA-COMP:11367"/>
        <dbReference type="Rhea" id="RHEA-COMP:11368"/>
        <dbReference type="ChEBI" id="CHEBI:29950"/>
        <dbReference type="ChEBI" id="CHEBI:82612"/>
        <dbReference type="ChEBI" id="CHEBI:85445"/>
        <dbReference type="ChEBI" id="CHEBI:85448"/>
        <dbReference type="EC" id="2.1.1.63"/>
    </reaction>
</comment>
<dbReference type="CDD" id="cd06445">
    <property type="entry name" value="ATase"/>
    <property type="match status" value="1"/>
</dbReference>
<dbReference type="EMBL" id="VUNG01000029">
    <property type="protein sequence ID" value="MST85112.1"/>
    <property type="molecule type" value="Genomic_DNA"/>
</dbReference>
<dbReference type="NCBIfam" id="TIGR00589">
    <property type="entry name" value="ogt"/>
    <property type="match status" value="1"/>
</dbReference>
<evidence type="ECO:0000256" key="4">
    <source>
        <dbReference type="ARBA" id="ARBA00022603"/>
    </source>
</evidence>
<name>A0A7K0KGY8_9BACT</name>
<dbReference type="InterPro" id="IPR036631">
    <property type="entry name" value="MGMT_N_sf"/>
</dbReference>
<dbReference type="GO" id="GO:0032259">
    <property type="term" value="P:methylation"/>
    <property type="evidence" value="ECO:0007669"/>
    <property type="project" value="UniProtKB-KW"/>
</dbReference>
<dbReference type="SUPFAM" id="SSF46767">
    <property type="entry name" value="Methylated DNA-protein cysteine methyltransferase, C-terminal domain"/>
    <property type="match status" value="1"/>
</dbReference>
<dbReference type="Pfam" id="PF02870">
    <property type="entry name" value="Methyltransf_1N"/>
    <property type="match status" value="1"/>
</dbReference>
<evidence type="ECO:0000256" key="3">
    <source>
        <dbReference type="ARBA" id="ARBA00011918"/>
    </source>
</evidence>
<evidence type="ECO:0000256" key="1">
    <source>
        <dbReference type="ARBA" id="ARBA00001286"/>
    </source>
</evidence>
<evidence type="ECO:0000256" key="6">
    <source>
        <dbReference type="ARBA" id="ARBA00022763"/>
    </source>
</evidence>
<dbReference type="PANTHER" id="PTHR10815:SF13">
    <property type="entry name" value="METHYLATED-DNA--PROTEIN-CYSTEINE METHYLTRANSFERASE"/>
    <property type="match status" value="1"/>
</dbReference>
<dbReference type="PROSITE" id="PS00374">
    <property type="entry name" value="MGMT"/>
    <property type="match status" value="1"/>
</dbReference>
<dbReference type="GO" id="GO:0003908">
    <property type="term" value="F:methylated-DNA-[protein]-cysteine S-methyltransferase activity"/>
    <property type="evidence" value="ECO:0007669"/>
    <property type="project" value="UniProtKB-EC"/>
</dbReference>
<protein>
    <recommendedName>
        <fullName evidence="3">methylated-DNA--[protein]-cysteine S-methyltransferase</fullName>
        <ecNumber evidence="3">2.1.1.63</ecNumber>
    </recommendedName>
</protein>
<comment type="catalytic activity">
    <reaction evidence="1">
        <text>a 4-O-methyl-thymidine in DNA + L-cysteinyl-[protein] = a thymidine in DNA + S-methyl-L-cysteinyl-[protein]</text>
        <dbReference type="Rhea" id="RHEA:53428"/>
        <dbReference type="Rhea" id="RHEA-COMP:10131"/>
        <dbReference type="Rhea" id="RHEA-COMP:10132"/>
        <dbReference type="Rhea" id="RHEA-COMP:13555"/>
        <dbReference type="Rhea" id="RHEA-COMP:13556"/>
        <dbReference type="ChEBI" id="CHEBI:29950"/>
        <dbReference type="ChEBI" id="CHEBI:82612"/>
        <dbReference type="ChEBI" id="CHEBI:137386"/>
        <dbReference type="ChEBI" id="CHEBI:137387"/>
        <dbReference type="EC" id="2.1.1.63"/>
    </reaction>
</comment>
<keyword evidence="6" id="KW-0227">DNA damage</keyword>
<accession>A0A7K0KGY8</accession>
<dbReference type="InterPro" id="IPR014048">
    <property type="entry name" value="MethylDNA_cys_MeTrfase_DNA-bd"/>
</dbReference>
<dbReference type="EC" id="2.1.1.63" evidence="3"/>
<dbReference type="InterPro" id="IPR036217">
    <property type="entry name" value="MethylDNA_cys_MeTrfase_DNAb"/>
</dbReference>
<dbReference type="Pfam" id="PF01035">
    <property type="entry name" value="DNA_binding_1"/>
    <property type="match status" value="1"/>
</dbReference>
<evidence type="ECO:0000259" key="10">
    <source>
        <dbReference type="Pfam" id="PF02870"/>
    </source>
</evidence>
<dbReference type="InterPro" id="IPR001497">
    <property type="entry name" value="MethylDNA_cys_MeTrfase_AS"/>
</dbReference>
<keyword evidence="5 11" id="KW-0808">Transferase</keyword>
<evidence type="ECO:0000259" key="9">
    <source>
        <dbReference type="Pfam" id="PF01035"/>
    </source>
</evidence>
<dbReference type="SUPFAM" id="SSF53155">
    <property type="entry name" value="Methylated DNA-protein cysteine methyltransferase domain"/>
    <property type="match status" value="1"/>
</dbReference>
<evidence type="ECO:0000256" key="5">
    <source>
        <dbReference type="ARBA" id="ARBA00022679"/>
    </source>
</evidence>
<gene>
    <name evidence="11" type="ORF">FYJ73_10640</name>
</gene>
<dbReference type="FunFam" id="1.10.10.10:FF:000214">
    <property type="entry name" value="Methylated-DNA--protein-cysteine methyltransferase"/>
    <property type="match status" value="1"/>
</dbReference>
<keyword evidence="4 11" id="KW-0489">Methyltransferase</keyword>
<sequence>MMRQIVYGFSDSPFGHIIVARTWEGICDLQFLDYNRLETIHQLAKRWGVYTPTTQNDTMAQTVERVIFEGYDHPLKLDIKGTDFQLRVWNEVQKVPFGHTATYLDIAKGIGEPKAVRAVATAIAQNPIAMLIPCHRIIHSDGTTGEYHWGKELKQQLIDWEKDSLLNAQK</sequence>
<evidence type="ECO:0000256" key="7">
    <source>
        <dbReference type="ARBA" id="ARBA00023204"/>
    </source>
</evidence>
<evidence type="ECO:0000313" key="11">
    <source>
        <dbReference type="EMBL" id="MST85112.1"/>
    </source>
</evidence>
<evidence type="ECO:0000256" key="2">
    <source>
        <dbReference type="ARBA" id="ARBA00008711"/>
    </source>
</evidence>
<organism evidence="11 12">
    <name type="scientific">Hallella mizrahii</name>
    <dbReference type="NCBI Taxonomy" id="2606637"/>
    <lineage>
        <taxon>Bacteria</taxon>
        <taxon>Pseudomonadati</taxon>
        <taxon>Bacteroidota</taxon>
        <taxon>Bacteroidia</taxon>
        <taxon>Bacteroidales</taxon>
        <taxon>Prevotellaceae</taxon>
        <taxon>Hallella</taxon>
    </lineage>
</organism>
<feature type="domain" description="Methylguanine DNA methyltransferase ribonuclease-like" evidence="10">
    <location>
        <begin position="5"/>
        <end position="52"/>
    </location>
</feature>